<dbReference type="InterPro" id="IPR002549">
    <property type="entry name" value="AI-2E-like"/>
</dbReference>
<gene>
    <name evidence="7" type="ORF">OQ497_09935</name>
</gene>
<name>A0ABT3QG72_9PROT</name>
<dbReference type="PANTHER" id="PTHR21716:SF61">
    <property type="entry name" value="BLR8064 PROTEIN"/>
    <property type="match status" value="1"/>
</dbReference>
<feature type="transmembrane region" description="Helical" evidence="6">
    <location>
        <begin position="254"/>
        <end position="275"/>
    </location>
</feature>
<feature type="transmembrane region" description="Helical" evidence="6">
    <location>
        <begin position="50"/>
        <end position="69"/>
    </location>
</feature>
<evidence type="ECO:0000256" key="4">
    <source>
        <dbReference type="ARBA" id="ARBA00022989"/>
    </source>
</evidence>
<evidence type="ECO:0000256" key="3">
    <source>
        <dbReference type="ARBA" id="ARBA00022692"/>
    </source>
</evidence>
<protein>
    <submittedName>
        <fullName evidence="7">AI-2E family transporter</fullName>
    </submittedName>
</protein>
<dbReference type="RefSeq" id="WP_233127702.1">
    <property type="nucleotide sequence ID" value="NZ_JAERKY010000001.1"/>
</dbReference>
<feature type="transmembrane region" description="Helical" evidence="6">
    <location>
        <begin position="282"/>
        <end position="310"/>
    </location>
</feature>
<keyword evidence="4 6" id="KW-1133">Transmembrane helix</keyword>
<feature type="transmembrane region" description="Helical" evidence="6">
    <location>
        <begin position="105"/>
        <end position="128"/>
    </location>
</feature>
<sequence>MSFKKIKTAMTDFLLLLFKNDEADEGREEGKVKIRDIPSRHNYEVKGFHLRMQGVLAFIVAALTLYTFGRFCLSLLWGGILAIICWPVASRLMRRWPSSHGRSAVAAACVVGVVLIFVVPMILLVSVLTDEAGKGIAWVKDIIQNGLPEPVWVERLPWGAAAAHGWWQQNLASPEELRNLFGHLKFDQLMKPAASLGHSFVSILVIMGFALLIQFFFLRSGDEVAVRCERLGVRLFGVRARMVCYYIVSAVRGTMAGLVLVGLGEGALISVAYFVAGAPQPVLLGVFTALASMIPIVGSVALLVCCLLIAVKGSMISAICVAVYGSFILFMGDHFVRPVLIGGSVRLPFVWVLMGILGGLETWGIKGLFIGPVLTAVAYFIWSVASGGGLAKKSKSELLAD</sequence>
<feature type="transmembrane region" description="Helical" evidence="6">
    <location>
        <begin position="363"/>
        <end position="385"/>
    </location>
</feature>
<evidence type="ECO:0000256" key="2">
    <source>
        <dbReference type="ARBA" id="ARBA00009773"/>
    </source>
</evidence>
<evidence type="ECO:0000256" key="1">
    <source>
        <dbReference type="ARBA" id="ARBA00004141"/>
    </source>
</evidence>
<keyword evidence="3 6" id="KW-0812">Transmembrane</keyword>
<dbReference type="Pfam" id="PF01594">
    <property type="entry name" value="AI-2E_transport"/>
    <property type="match status" value="1"/>
</dbReference>
<evidence type="ECO:0000313" key="8">
    <source>
        <dbReference type="Proteomes" id="UP001301152"/>
    </source>
</evidence>
<keyword evidence="8" id="KW-1185">Reference proteome</keyword>
<comment type="subcellular location">
    <subcellularLocation>
        <location evidence="1">Membrane</location>
        <topology evidence="1">Multi-pass membrane protein</topology>
    </subcellularLocation>
</comment>
<comment type="similarity">
    <text evidence="2">Belongs to the autoinducer-2 exporter (AI-2E) (TC 2.A.86) family.</text>
</comment>
<evidence type="ECO:0000256" key="5">
    <source>
        <dbReference type="ARBA" id="ARBA00023136"/>
    </source>
</evidence>
<feature type="transmembrane region" description="Helical" evidence="6">
    <location>
        <begin position="316"/>
        <end position="332"/>
    </location>
</feature>
<reference evidence="7 8" key="1">
    <citation type="submission" date="2022-11" db="EMBL/GenBank/DDBJ databases">
        <title>Genome sequencing of Acetobacter type strain.</title>
        <authorList>
            <person name="Heo J."/>
            <person name="Lee D."/>
            <person name="Han B.-H."/>
            <person name="Hong S.-B."/>
            <person name="Kwon S.-W."/>
        </authorList>
    </citation>
    <scope>NUCLEOTIDE SEQUENCE [LARGE SCALE GENOMIC DNA]</scope>
    <source>
        <strain evidence="7 8">KACC 21253</strain>
    </source>
</reference>
<comment type="caution">
    <text evidence="7">The sequence shown here is derived from an EMBL/GenBank/DDBJ whole genome shotgun (WGS) entry which is preliminary data.</text>
</comment>
<feature type="transmembrane region" description="Helical" evidence="6">
    <location>
        <begin position="75"/>
        <end position="93"/>
    </location>
</feature>
<dbReference type="Proteomes" id="UP001301152">
    <property type="component" value="Unassembled WGS sequence"/>
</dbReference>
<organism evidence="7 8">
    <name type="scientific">Acetobacter thailandicus</name>
    <dbReference type="NCBI Taxonomy" id="1502842"/>
    <lineage>
        <taxon>Bacteria</taxon>
        <taxon>Pseudomonadati</taxon>
        <taxon>Pseudomonadota</taxon>
        <taxon>Alphaproteobacteria</taxon>
        <taxon>Acetobacterales</taxon>
        <taxon>Acetobacteraceae</taxon>
        <taxon>Acetobacter</taxon>
    </lineage>
</organism>
<feature type="transmembrane region" description="Helical" evidence="6">
    <location>
        <begin position="199"/>
        <end position="219"/>
    </location>
</feature>
<keyword evidence="5 6" id="KW-0472">Membrane</keyword>
<proteinExistence type="inferred from homology"/>
<evidence type="ECO:0000313" key="7">
    <source>
        <dbReference type="EMBL" id="MCX2564278.1"/>
    </source>
</evidence>
<feature type="transmembrane region" description="Helical" evidence="6">
    <location>
        <begin position="339"/>
        <end position="357"/>
    </location>
</feature>
<accession>A0ABT3QG72</accession>
<evidence type="ECO:0000256" key="6">
    <source>
        <dbReference type="SAM" id="Phobius"/>
    </source>
</evidence>
<dbReference type="EMBL" id="JAPIUZ010000005">
    <property type="protein sequence ID" value="MCX2564278.1"/>
    <property type="molecule type" value="Genomic_DNA"/>
</dbReference>
<dbReference type="PANTHER" id="PTHR21716">
    <property type="entry name" value="TRANSMEMBRANE PROTEIN"/>
    <property type="match status" value="1"/>
</dbReference>